<proteinExistence type="predicted"/>
<gene>
    <name evidence="2" type="ORF">FMM08_18840</name>
</gene>
<dbReference type="EMBL" id="VKAC01000013">
    <property type="protein sequence ID" value="TXR52516.1"/>
    <property type="molecule type" value="Genomic_DNA"/>
</dbReference>
<protein>
    <submittedName>
        <fullName evidence="2">Cupin domain-containing protein</fullName>
    </submittedName>
</protein>
<dbReference type="InterPro" id="IPR008579">
    <property type="entry name" value="UGlyAH_Cupin_dom"/>
</dbReference>
<keyword evidence="3" id="KW-1185">Reference proteome</keyword>
<dbReference type="InterPro" id="IPR014710">
    <property type="entry name" value="RmlC-like_jellyroll"/>
</dbReference>
<dbReference type="Proteomes" id="UP000321234">
    <property type="component" value="Unassembled WGS sequence"/>
</dbReference>
<dbReference type="SUPFAM" id="SSF51182">
    <property type="entry name" value="RmlC-like cupins"/>
    <property type="match status" value="1"/>
</dbReference>
<dbReference type="Gene3D" id="2.60.120.10">
    <property type="entry name" value="Jelly Rolls"/>
    <property type="match status" value="1"/>
</dbReference>
<sequence length="119" mass="12623">MRAPRRLLCADALSADLPEPLPAGEAVIAGAPTARYLELAGPEGVEVGLWEMTPGSARDTEAEEVFVVLAGRATVTVAVDGDDDEVLELAAGSVVHLHAGDRTTWTVHEPLRKLYLQLP</sequence>
<dbReference type="AlphaFoldDB" id="A0A5C8Z6H1"/>
<dbReference type="PANTHER" id="PTHR40943:SF1">
    <property type="entry name" value="CYTOPLASMIC PROTEIN"/>
    <property type="match status" value="1"/>
</dbReference>
<dbReference type="RefSeq" id="WP_147927946.1">
    <property type="nucleotide sequence ID" value="NZ_VKAC01000013.1"/>
</dbReference>
<dbReference type="PANTHER" id="PTHR40943">
    <property type="entry name" value="CYTOPLASMIC PROTEIN-RELATED"/>
    <property type="match status" value="1"/>
</dbReference>
<dbReference type="InterPro" id="IPR011051">
    <property type="entry name" value="RmlC_Cupin_sf"/>
</dbReference>
<evidence type="ECO:0000259" key="1">
    <source>
        <dbReference type="Pfam" id="PF05899"/>
    </source>
</evidence>
<accession>A0A5C8Z6H1</accession>
<evidence type="ECO:0000313" key="2">
    <source>
        <dbReference type="EMBL" id="TXR52516.1"/>
    </source>
</evidence>
<dbReference type="OrthoDB" id="9799053at2"/>
<reference evidence="2 3" key="1">
    <citation type="submission" date="2019-07" db="EMBL/GenBank/DDBJ databases">
        <title>Quadrisphaera sp. strain DD2A genome sequencing and assembly.</title>
        <authorList>
            <person name="Kim I."/>
        </authorList>
    </citation>
    <scope>NUCLEOTIDE SEQUENCE [LARGE SCALE GENOMIC DNA]</scope>
    <source>
        <strain evidence="2 3">DD2A</strain>
    </source>
</reference>
<comment type="caution">
    <text evidence="2">The sequence shown here is derived from an EMBL/GenBank/DDBJ whole genome shotgun (WGS) entry which is preliminary data.</text>
</comment>
<feature type="domain" description="(S)-ureidoglycine aminohydrolase cupin" evidence="1">
    <location>
        <begin position="45"/>
        <end position="115"/>
    </location>
</feature>
<dbReference type="Pfam" id="PF05899">
    <property type="entry name" value="Cupin_3"/>
    <property type="match status" value="1"/>
</dbReference>
<name>A0A5C8Z6H1_9ACTN</name>
<organism evidence="2 3">
    <name type="scientific">Quadrisphaera setariae</name>
    <dbReference type="NCBI Taxonomy" id="2593304"/>
    <lineage>
        <taxon>Bacteria</taxon>
        <taxon>Bacillati</taxon>
        <taxon>Actinomycetota</taxon>
        <taxon>Actinomycetes</taxon>
        <taxon>Kineosporiales</taxon>
        <taxon>Kineosporiaceae</taxon>
        <taxon>Quadrisphaera</taxon>
    </lineage>
</organism>
<evidence type="ECO:0000313" key="3">
    <source>
        <dbReference type="Proteomes" id="UP000321234"/>
    </source>
</evidence>